<accession>A0A1Q9C7E7</accession>
<evidence type="ECO:0000313" key="2">
    <source>
        <dbReference type="EMBL" id="OLP78841.1"/>
    </source>
</evidence>
<protein>
    <submittedName>
        <fullName evidence="2">Uncharacterized protein</fullName>
    </submittedName>
</protein>
<keyword evidence="3" id="KW-1185">Reference proteome</keyword>
<feature type="compositionally biased region" description="Basic residues" evidence="1">
    <location>
        <begin position="366"/>
        <end position="377"/>
    </location>
</feature>
<gene>
    <name evidence="2" type="ORF">AK812_SmicGene40944</name>
</gene>
<feature type="region of interest" description="Disordered" evidence="1">
    <location>
        <begin position="366"/>
        <end position="389"/>
    </location>
</feature>
<name>A0A1Q9C7E7_SYMMI</name>
<dbReference type="EMBL" id="LSRX01001555">
    <property type="protein sequence ID" value="OLP78841.1"/>
    <property type="molecule type" value="Genomic_DNA"/>
</dbReference>
<feature type="region of interest" description="Disordered" evidence="1">
    <location>
        <begin position="317"/>
        <end position="336"/>
    </location>
</feature>
<feature type="compositionally biased region" description="Basic and acidic residues" evidence="1">
    <location>
        <begin position="378"/>
        <end position="389"/>
    </location>
</feature>
<proteinExistence type="predicted"/>
<comment type="caution">
    <text evidence="2">The sequence shown here is derived from an EMBL/GenBank/DDBJ whole genome shotgun (WGS) entry which is preliminary data.</text>
</comment>
<reference evidence="2 3" key="1">
    <citation type="submission" date="2016-02" db="EMBL/GenBank/DDBJ databases">
        <title>Genome analysis of coral dinoflagellate symbionts highlights evolutionary adaptations to a symbiotic lifestyle.</title>
        <authorList>
            <person name="Aranda M."/>
            <person name="Li Y."/>
            <person name="Liew Y.J."/>
            <person name="Baumgarten S."/>
            <person name="Simakov O."/>
            <person name="Wilson M."/>
            <person name="Piel J."/>
            <person name="Ashoor H."/>
            <person name="Bougouffa S."/>
            <person name="Bajic V.B."/>
            <person name="Ryu T."/>
            <person name="Ravasi T."/>
            <person name="Bayer T."/>
            <person name="Micklem G."/>
            <person name="Kim H."/>
            <person name="Bhak J."/>
            <person name="Lajeunesse T.C."/>
            <person name="Voolstra C.R."/>
        </authorList>
    </citation>
    <scope>NUCLEOTIDE SEQUENCE [LARGE SCALE GENOMIC DNA]</scope>
    <source>
        <strain evidence="2 3">CCMP2467</strain>
    </source>
</reference>
<dbReference type="Proteomes" id="UP000186817">
    <property type="component" value="Unassembled WGS sequence"/>
</dbReference>
<dbReference type="AlphaFoldDB" id="A0A1Q9C7E7"/>
<evidence type="ECO:0000256" key="1">
    <source>
        <dbReference type="SAM" id="MobiDB-lite"/>
    </source>
</evidence>
<sequence length="534" mass="60695">MASLSVAMNFEHGDGDEDYLPNGNESFVTNHRHIQELQRLSAFQQVTTKVPPCYDGRSSWFAYEDAIDDWCDITELDGDTNVAPGHRAPKGPSNGVKYFKSFLRPLFVKGTANVFLYRFQQFMNLHRGNGDMLRWITRFQLSVQRMQEAWNDTYLQITDPNNAEVRAFIAGLPAEEQAAITNEEAMERASERLRDQHARTIPITANLVALIFVSLSDLTQDQRQVLTSLMAHRNRVLADYRLNEIGEVYLEISAPQRRKTFLVIEEGYLDNQEGYWVEDEEDGTEGFLEADEDSFWVYDEENYSWFQRRFQGRKMKRGFKGRRKGKGKGRKGSGGRRFFKKRTMARRFLAWSWDYAEESYAAKCKGKKGKRGKGKGKYGKDGKDGKGGSKDGVANLADAAQGSASTAATTTFFVDHSNFYNLSFIFMATENHEAFITQPLTPTSMVLDLGCTRAMTSRVAAQDMMKFCGQNKDCGAGCHTAETQSQFTFANSESTKCRQKLIICMYDREFSVQSTKFDIAEQGHVPTLMALRQM</sequence>
<evidence type="ECO:0000313" key="3">
    <source>
        <dbReference type="Proteomes" id="UP000186817"/>
    </source>
</evidence>
<organism evidence="2 3">
    <name type="scientific">Symbiodinium microadriaticum</name>
    <name type="common">Dinoflagellate</name>
    <name type="synonym">Zooxanthella microadriatica</name>
    <dbReference type="NCBI Taxonomy" id="2951"/>
    <lineage>
        <taxon>Eukaryota</taxon>
        <taxon>Sar</taxon>
        <taxon>Alveolata</taxon>
        <taxon>Dinophyceae</taxon>
        <taxon>Suessiales</taxon>
        <taxon>Symbiodiniaceae</taxon>
        <taxon>Symbiodinium</taxon>
    </lineage>
</organism>